<proteinExistence type="predicted"/>
<evidence type="ECO:0000256" key="1">
    <source>
        <dbReference type="SAM" id="MobiDB-lite"/>
    </source>
</evidence>
<feature type="transmembrane region" description="Helical" evidence="2">
    <location>
        <begin position="264"/>
        <end position="287"/>
    </location>
</feature>
<evidence type="ECO:0000259" key="3">
    <source>
        <dbReference type="PROSITE" id="PS50076"/>
    </source>
</evidence>
<dbReference type="InterPro" id="IPR036869">
    <property type="entry name" value="J_dom_sf"/>
</dbReference>
<dbReference type="AlphaFoldDB" id="A0A7W6W9E5"/>
<dbReference type="PANTHER" id="PTHR44825:SF1">
    <property type="entry name" value="DNAJ HOMOLOG SUBFAMILY C MEMBER 4"/>
    <property type="match status" value="1"/>
</dbReference>
<accession>A0A7W6W9E5</accession>
<keyword evidence="2" id="KW-0472">Membrane</keyword>
<evidence type="ECO:0000256" key="2">
    <source>
        <dbReference type="SAM" id="Phobius"/>
    </source>
</evidence>
<dbReference type="Pfam" id="PF08239">
    <property type="entry name" value="SH3_3"/>
    <property type="match status" value="1"/>
</dbReference>
<dbReference type="PANTHER" id="PTHR44825">
    <property type="match status" value="1"/>
</dbReference>
<feature type="compositionally biased region" description="Low complexity" evidence="1">
    <location>
        <begin position="351"/>
        <end position="370"/>
    </location>
</feature>
<dbReference type="InterPro" id="IPR001623">
    <property type="entry name" value="DnaJ_domain"/>
</dbReference>
<feature type="domain" description="J" evidence="3">
    <location>
        <begin position="10"/>
        <end position="74"/>
    </location>
</feature>
<dbReference type="PRINTS" id="PR00625">
    <property type="entry name" value="JDOMAIN"/>
</dbReference>
<dbReference type="RefSeq" id="WP_184043017.1">
    <property type="nucleotide sequence ID" value="NZ_JACIGK010000005.1"/>
</dbReference>
<dbReference type="Proteomes" id="UP000554286">
    <property type="component" value="Unassembled WGS sequence"/>
</dbReference>
<reference evidence="4 5" key="1">
    <citation type="submission" date="2020-08" db="EMBL/GenBank/DDBJ databases">
        <title>Genome sequencing of Purple Non-Sulfur Bacteria from various extreme environments.</title>
        <authorList>
            <person name="Mayer M."/>
        </authorList>
    </citation>
    <scope>NUCLEOTIDE SEQUENCE [LARGE SCALE GENOMIC DNA]</scope>
    <source>
        <strain evidence="4 5">JA131</strain>
    </source>
</reference>
<comment type="caution">
    <text evidence="4">The sequence shown here is derived from an EMBL/GenBank/DDBJ whole genome shotgun (WGS) entry which is preliminary data.</text>
</comment>
<feature type="compositionally biased region" description="Pro residues" evidence="1">
    <location>
        <begin position="339"/>
        <end position="350"/>
    </location>
</feature>
<dbReference type="InterPro" id="IPR052763">
    <property type="entry name" value="DnaJ_C4"/>
</dbReference>
<organism evidence="4 5">
    <name type="scientific">Roseospira visakhapatnamensis</name>
    <dbReference type="NCBI Taxonomy" id="390880"/>
    <lineage>
        <taxon>Bacteria</taxon>
        <taxon>Pseudomonadati</taxon>
        <taxon>Pseudomonadota</taxon>
        <taxon>Alphaproteobacteria</taxon>
        <taxon>Rhodospirillales</taxon>
        <taxon>Rhodospirillaceae</taxon>
        <taxon>Roseospira</taxon>
    </lineage>
</organism>
<dbReference type="Pfam" id="PF00226">
    <property type="entry name" value="DnaJ"/>
    <property type="match status" value="1"/>
</dbReference>
<feature type="region of interest" description="Disordered" evidence="1">
    <location>
        <begin position="312"/>
        <end position="376"/>
    </location>
</feature>
<gene>
    <name evidence="4" type="ORF">GGD89_001019</name>
</gene>
<keyword evidence="2" id="KW-0812">Transmembrane</keyword>
<dbReference type="Gene3D" id="2.30.30.40">
    <property type="entry name" value="SH3 Domains"/>
    <property type="match status" value="1"/>
</dbReference>
<sequence>MAALVRDPKGYYGVLGLTPRADTAAIKRAYRSRAKLLHPDRNPSPRAVAEFQFLNEAYRVLSDPEARTLYDRAPLPAAGRVGVPGVGQHGRGRRHGLAGGPTVARTTGMATESPLAPHACQVCGRVTAQPRYLVLHRVRGLGFRTEQRPISGIFCRLHGHRTAVAASLYCWALGWWAIPWGPVRTLQALWRNLPGGQQPAAENHQLLMHQARAFLARGNLPLARALAEQGLGFARTDEQRQHARRILEALADQPRLRPRDQGPWLGTAVLAHLAPLLLLGLLALYVAGPTRVIGAMVTPLVALWSERTDSTQEAISAPRTQGPFTGTTRPAPAESRPPTDAPPTEAPPADPFASTAPPGGTAARPAPGGAKPKEADRPIEAPVIGHLYAVRTSAVVVRSGPGEGYRVLATVSQDTVLMVTELSPDGLWGRVLSARGISGFVPTDSLRPALADAVTR</sequence>
<dbReference type="Gene3D" id="1.10.287.110">
    <property type="entry name" value="DnaJ domain"/>
    <property type="match status" value="1"/>
</dbReference>
<protein>
    <recommendedName>
        <fullName evidence="3">J domain-containing protein</fullName>
    </recommendedName>
</protein>
<evidence type="ECO:0000313" key="4">
    <source>
        <dbReference type="EMBL" id="MBB4265401.1"/>
    </source>
</evidence>
<feature type="region of interest" description="Disordered" evidence="1">
    <location>
        <begin position="81"/>
        <end position="100"/>
    </location>
</feature>
<evidence type="ECO:0000313" key="5">
    <source>
        <dbReference type="Proteomes" id="UP000554286"/>
    </source>
</evidence>
<name>A0A7W6W9E5_9PROT</name>
<dbReference type="PROSITE" id="PS50076">
    <property type="entry name" value="DNAJ_2"/>
    <property type="match status" value="1"/>
</dbReference>
<keyword evidence="5" id="KW-1185">Reference proteome</keyword>
<dbReference type="EMBL" id="JACIGK010000005">
    <property type="protein sequence ID" value="MBB4265401.1"/>
    <property type="molecule type" value="Genomic_DNA"/>
</dbReference>
<keyword evidence="2" id="KW-1133">Transmembrane helix</keyword>
<dbReference type="SMART" id="SM00271">
    <property type="entry name" value="DnaJ"/>
    <property type="match status" value="1"/>
</dbReference>
<feature type="compositionally biased region" description="Polar residues" evidence="1">
    <location>
        <begin position="312"/>
        <end position="328"/>
    </location>
</feature>
<dbReference type="InterPro" id="IPR003646">
    <property type="entry name" value="SH3-like_bac-type"/>
</dbReference>
<dbReference type="CDD" id="cd06257">
    <property type="entry name" value="DnaJ"/>
    <property type="match status" value="1"/>
</dbReference>
<dbReference type="SUPFAM" id="SSF46565">
    <property type="entry name" value="Chaperone J-domain"/>
    <property type="match status" value="1"/>
</dbReference>